<reference evidence="3" key="1">
    <citation type="journal article" date="2019" name="Plant Biotechnol. J.">
        <title>Genome sequencing of the Australian wild diploid species Gossypium australe highlights disease resistance and delayed gland morphogenesis.</title>
        <authorList>
            <person name="Cai Y."/>
            <person name="Cai X."/>
            <person name="Wang Q."/>
            <person name="Wang P."/>
            <person name="Zhang Y."/>
            <person name="Cai C."/>
            <person name="Xu Y."/>
            <person name="Wang K."/>
            <person name="Zhou Z."/>
            <person name="Wang C."/>
            <person name="Geng S."/>
            <person name="Li B."/>
            <person name="Dong Q."/>
            <person name="Hou Y."/>
            <person name="Wang H."/>
            <person name="Ai P."/>
            <person name="Liu Z."/>
            <person name="Yi F."/>
            <person name="Sun M."/>
            <person name="An G."/>
            <person name="Cheng J."/>
            <person name="Zhang Y."/>
            <person name="Shi Q."/>
            <person name="Xie Y."/>
            <person name="Shi X."/>
            <person name="Chang Y."/>
            <person name="Huang F."/>
            <person name="Chen Y."/>
            <person name="Hong S."/>
            <person name="Mi L."/>
            <person name="Sun Q."/>
            <person name="Zhang L."/>
            <person name="Zhou B."/>
            <person name="Peng R."/>
            <person name="Zhang X."/>
            <person name="Liu F."/>
        </authorList>
    </citation>
    <scope>NUCLEOTIDE SEQUENCE [LARGE SCALE GENOMIC DNA]</scope>
    <source>
        <strain evidence="3">cv. PA1801</strain>
    </source>
</reference>
<gene>
    <name evidence="2" type="ORF">EPI10_014934</name>
</gene>
<dbReference type="Pfam" id="PF24626">
    <property type="entry name" value="SH3_Tf2-1"/>
    <property type="match status" value="1"/>
</dbReference>
<dbReference type="EMBL" id="SMMG02000006">
    <property type="protein sequence ID" value="KAA3469108.1"/>
    <property type="molecule type" value="Genomic_DNA"/>
</dbReference>
<proteinExistence type="predicted"/>
<dbReference type="OrthoDB" id="5554229at2759"/>
<dbReference type="Proteomes" id="UP000325315">
    <property type="component" value="Unassembled WGS sequence"/>
</dbReference>
<evidence type="ECO:0000259" key="1">
    <source>
        <dbReference type="Pfam" id="PF24626"/>
    </source>
</evidence>
<comment type="caution">
    <text evidence="2">The sequence shown here is derived from an EMBL/GenBank/DDBJ whole genome shotgun (WGS) entry which is preliminary data.</text>
</comment>
<protein>
    <submittedName>
        <fullName evidence="2">BSD domain-containing protein 1-A-like</fullName>
    </submittedName>
</protein>
<evidence type="ECO:0000313" key="3">
    <source>
        <dbReference type="Proteomes" id="UP000325315"/>
    </source>
</evidence>
<feature type="domain" description="Tf2-1-like SH3-like" evidence="1">
    <location>
        <begin position="1"/>
        <end position="28"/>
    </location>
</feature>
<name>A0A5B6VJ85_9ROSI</name>
<organism evidence="2 3">
    <name type="scientific">Gossypium australe</name>
    <dbReference type="NCBI Taxonomy" id="47621"/>
    <lineage>
        <taxon>Eukaryota</taxon>
        <taxon>Viridiplantae</taxon>
        <taxon>Streptophyta</taxon>
        <taxon>Embryophyta</taxon>
        <taxon>Tracheophyta</taxon>
        <taxon>Spermatophyta</taxon>
        <taxon>Magnoliopsida</taxon>
        <taxon>eudicotyledons</taxon>
        <taxon>Gunneridae</taxon>
        <taxon>Pentapetalae</taxon>
        <taxon>rosids</taxon>
        <taxon>malvids</taxon>
        <taxon>Malvales</taxon>
        <taxon>Malvaceae</taxon>
        <taxon>Malvoideae</taxon>
        <taxon>Gossypium</taxon>
    </lineage>
</organism>
<sequence length="64" mass="7226">MGKVTYKLKLPEGTRIYSTFHVSQLKKHVGTTISSLALPLVSPDEAFLKEPVRILKRRMTNKGN</sequence>
<accession>A0A5B6VJ85</accession>
<dbReference type="InterPro" id="IPR056924">
    <property type="entry name" value="SH3_Tf2-1"/>
</dbReference>
<keyword evidence="3" id="KW-1185">Reference proteome</keyword>
<dbReference type="AlphaFoldDB" id="A0A5B6VJ85"/>
<evidence type="ECO:0000313" key="2">
    <source>
        <dbReference type="EMBL" id="KAA3469108.1"/>
    </source>
</evidence>